<gene>
    <name evidence="6" type="ORF">ASEP1449_LOCUS14847</name>
</gene>
<comment type="similarity">
    <text evidence="2">Belongs to the NOP16 family.</text>
</comment>
<keyword evidence="4" id="KW-0539">Nucleus</keyword>
<dbReference type="PANTHER" id="PTHR13243">
    <property type="entry name" value="HSPC111 PROTEIN-RELATED"/>
    <property type="match status" value="1"/>
</dbReference>
<sequence>MVQHGKNKKRRAGRTGKTKLKNRSYAKFKPVEIVDGVIRKNWDFNKSPSVNLESMGLVSRPNNDIETRVAPSKVKPIGTPVELFDVPESDVIPKKTKSQIMLPVSIEKQRFIVKCMAKYGDDYKAMSRDTKVNDLQETANVLRKLGARFLLLSPEQERVEIPDKIKHLMASGSAGK</sequence>
<evidence type="ECO:0000256" key="4">
    <source>
        <dbReference type="ARBA" id="ARBA00023242"/>
    </source>
</evidence>
<organism evidence="6">
    <name type="scientific">Attheya septentrionalis</name>
    <dbReference type="NCBI Taxonomy" id="420275"/>
    <lineage>
        <taxon>Eukaryota</taxon>
        <taxon>Sar</taxon>
        <taxon>Stramenopiles</taxon>
        <taxon>Ochrophyta</taxon>
        <taxon>Bacillariophyta</taxon>
        <taxon>Coscinodiscophyceae</taxon>
        <taxon>Chaetocerotophycidae</taxon>
        <taxon>Chaetocerotales</taxon>
        <taxon>Attheyaceae</taxon>
        <taxon>Attheya</taxon>
    </lineage>
</organism>
<dbReference type="GO" id="GO:0005730">
    <property type="term" value="C:nucleolus"/>
    <property type="evidence" value="ECO:0007669"/>
    <property type="project" value="UniProtKB-SubCell"/>
</dbReference>
<dbReference type="GO" id="GO:0042273">
    <property type="term" value="P:ribosomal large subunit biogenesis"/>
    <property type="evidence" value="ECO:0007669"/>
    <property type="project" value="TreeGrafter"/>
</dbReference>
<comment type="subcellular location">
    <subcellularLocation>
        <location evidence="1">Nucleus</location>
        <location evidence="1">Nucleolus</location>
    </subcellularLocation>
</comment>
<dbReference type="InterPro" id="IPR019002">
    <property type="entry name" value="Ribosome_biogenesis_Nop16"/>
</dbReference>
<dbReference type="PANTHER" id="PTHR13243:SF1">
    <property type="entry name" value="NUCLEOLAR PROTEIN 16"/>
    <property type="match status" value="1"/>
</dbReference>
<feature type="region of interest" description="Disordered" evidence="5">
    <location>
        <begin position="1"/>
        <end position="21"/>
    </location>
</feature>
<proteinExistence type="inferred from homology"/>
<evidence type="ECO:0000256" key="5">
    <source>
        <dbReference type="SAM" id="MobiDB-lite"/>
    </source>
</evidence>
<accession>A0A7S2UKV3</accession>
<evidence type="ECO:0000256" key="2">
    <source>
        <dbReference type="ARBA" id="ARBA00008479"/>
    </source>
</evidence>
<dbReference type="EMBL" id="HBHQ01021975">
    <property type="protein sequence ID" value="CAD9823013.1"/>
    <property type="molecule type" value="Transcribed_RNA"/>
</dbReference>
<dbReference type="Pfam" id="PF09420">
    <property type="entry name" value="Nop16"/>
    <property type="match status" value="2"/>
</dbReference>
<evidence type="ECO:0000313" key="6">
    <source>
        <dbReference type="EMBL" id="CAD9823013.1"/>
    </source>
</evidence>
<evidence type="ECO:0000256" key="1">
    <source>
        <dbReference type="ARBA" id="ARBA00004604"/>
    </source>
</evidence>
<dbReference type="AlphaFoldDB" id="A0A7S2UKV3"/>
<protein>
    <recommendedName>
        <fullName evidence="3">Nucleolar protein 16</fullName>
    </recommendedName>
</protein>
<name>A0A7S2UKV3_9STRA</name>
<reference evidence="6" key="1">
    <citation type="submission" date="2021-01" db="EMBL/GenBank/DDBJ databases">
        <authorList>
            <person name="Corre E."/>
            <person name="Pelletier E."/>
            <person name="Niang G."/>
            <person name="Scheremetjew M."/>
            <person name="Finn R."/>
            <person name="Kale V."/>
            <person name="Holt S."/>
            <person name="Cochrane G."/>
            <person name="Meng A."/>
            <person name="Brown T."/>
            <person name="Cohen L."/>
        </authorList>
    </citation>
    <scope>NUCLEOTIDE SEQUENCE</scope>
    <source>
        <strain evidence="6">CCMP2084</strain>
    </source>
</reference>
<evidence type="ECO:0000256" key="3">
    <source>
        <dbReference type="ARBA" id="ARBA00015522"/>
    </source>
</evidence>